<dbReference type="SUPFAM" id="SSF53098">
    <property type="entry name" value="Ribonuclease H-like"/>
    <property type="match status" value="1"/>
</dbReference>
<dbReference type="Pfam" id="PF24626">
    <property type="entry name" value="SH3_Tf2-1"/>
    <property type="match status" value="1"/>
</dbReference>
<gene>
    <name evidence="16" type="ORF">PHPALM_37381</name>
</gene>
<keyword evidence="12" id="KW-0239">DNA-directed DNA polymerase</keyword>
<keyword evidence="11" id="KW-0695">RNA-directed DNA polymerase</keyword>
<dbReference type="FunFam" id="1.10.340.70:FF:000001">
    <property type="entry name" value="Retrovirus-related Pol polyprotein from transposon gypsy-like Protein"/>
    <property type="match status" value="1"/>
</dbReference>
<keyword evidence="13" id="KW-0238">DNA-binding</keyword>
<dbReference type="Proteomes" id="UP000237271">
    <property type="component" value="Unassembled WGS sequence"/>
</dbReference>
<dbReference type="GO" id="GO:0015074">
    <property type="term" value="P:DNA integration"/>
    <property type="evidence" value="ECO:0007669"/>
    <property type="project" value="UniProtKB-KW"/>
</dbReference>
<evidence type="ECO:0000256" key="1">
    <source>
        <dbReference type="ARBA" id="ARBA00022670"/>
    </source>
</evidence>
<evidence type="ECO:0000256" key="10">
    <source>
        <dbReference type="ARBA" id="ARBA00022908"/>
    </source>
</evidence>
<proteinExistence type="predicted"/>
<dbReference type="AlphaFoldDB" id="A0A2P4WXL4"/>
<dbReference type="FunFam" id="3.30.70.270:FF:000020">
    <property type="entry name" value="Transposon Tf2-6 polyprotein-like Protein"/>
    <property type="match status" value="1"/>
</dbReference>
<dbReference type="InterPro" id="IPR043502">
    <property type="entry name" value="DNA/RNA_pol_sf"/>
</dbReference>
<dbReference type="InterPro" id="IPR041373">
    <property type="entry name" value="RT_RNaseH"/>
</dbReference>
<dbReference type="InterPro" id="IPR041588">
    <property type="entry name" value="Integrase_H2C2"/>
</dbReference>
<evidence type="ECO:0000256" key="4">
    <source>
        <dbReference type="ARBA" id="ARBA00022722"/>
    </source>
</evidence>
<evidence type="ECO:0000256" key="8">
    <source>
        <dbReference type="ARBA" id="ARBA00022801"/>
    </source>
</evidence>
<keyword evidence="8" id="KW-0378">Hydrolase</keyword>
<dbReference type="InterPro" id="IPR036397">
    <property type="entry name" value="RNaseH_sf"/>
</dbReference>
<accession>A0A2P4WXL4</accession>
<feature type="domain" description="Integrase catalytic" evidence="15">
    <location>
        <begin position="362"/>
        <end position="525"/>
    </location>
</feature>
<dbReference type="GO" id="GO:0004190">
    <property type="term" value="F:aspartic-type endopeptidase activity"/>
    <property type="evidence" value="ECO:0007669"/>
    <property type="project" value="UniProtKB-KW"/>
</dbReference>
<keyword evidence="9" id="KW-0460">Magnesium</keyword>
<keyword evidence="7" id="KW-0255">Endonuclease</keyword>
<evidence type="ECO:0000256" key="9">
    <source>
        <dbReference type="ARBA" id="ARBA00022842"/>
    </source>
</evidence>
<dbReference type="GO" id="GO:0004519">
    <property type="term" value="F:endonuclease activity"/>
    <property type="evidence" value="ECO:0007669"/>
    <property type="project" value="UniProtKB-KW"/>
</dbReference>
<dbReference type="GO" id="GO:0006508">
    <property type="term" value="P:proteolysis"/>
    <property type="evidence" value="ECO:0007669"/>
    <property type="project" value="UniProtKB-KW"/>
</dbReference>
<dbReference type="Gene3D" id="3.30.70.270">
    <property type="match status" value="1"/>
</dbReference>
<dbReference type="GO" id="GO:0003677">
    <property type="term" value="F:DNA binding"/>
    <property type="evidence" value="ECO:0007669"/>
    <property type="project" value="UniProtKB-KW"/>
</dbReference>
<evidence type="ECO:0000256" key="12">
    <source>
        <dbReference type="ARBA" id="ARBA00022932"/>
    </source>
</evidence>
<dbReference type="InterPro" id="IPR012337">
    <property type="entry name" value="RNaseH-like_sf"/>
</dbReference>
<evidence type="ECO:0000256" key="11">
    <source>
        <dbReference type="ARBA" id="ARBA00022918"/>
    </source>
</evidence>
<sequence>MDPDKVKIIREWSIPRTKKQMESFLGTTVYVSRFCADFAQFAGPLHESTKGLRPKETLHLSDHQIECFNELKRRLLTPPVLQLPDFDKPFGIRMDASNFAIGGVLFQTEGGVEHPIAFTGRKMKPAELNYPIREQELLAIMHALRVWRVYLLDNPFTVETDHKRIETILTQKTTNRRVARWFNELAEFQPKFKWIPGDSNQVSDVVSRNPLFEHKAAQVSLSELIEAARNRDVVASIQTTSATVTHSASSFTLRTAESERLYRVLIVVKRYHVILLQMEYTRDDVKPRLVIPDNEDLKNRVICENHDVVTAGHPGYFKTYLGVQEKYYWPRMLKYIQRYVNTCELCQHNKARQTKPPGLLQPLDIPKGRWIDISMDFMTALPRTEAGKDVIMVIVDRLTKRAKFIASKTSATAEETATLFMVNYVKDHGVPKSIVSDRDSKFTSKFWQEVITTLETTHKLSSAFRPQTDGQTERTNRFVEDYLRGVVNPAQNDWEEYLHLAEFAYNRRVHSSIGMSPFEVDLGYVPYMPDDVARDPEFEHLNKSAQDFLLKQDTLLKIAQDAMSEAQTRKKSYYDKNRLVQDFSVGDLVLLDGRNLDIRHKGFAQTKKLAPRFIGPNPIVKQVHGDSYELQLSKELKLHPVFHTSLLKPYHNDKSRPQKVSKVLLTDGTEGQLVHKVIGHRRVKK</sequence>
<dbReference type="PANTHER" id="PTHR37984:SF5">
    <property type="entry name" value="PROTEIN NYNRIN-LIKE"/>
    <property type="match status" value="1"/>
</dbReference>
<dbReference type="SUPFAM" id="SSF56672">
    <property type="entry name" value="DNA/RNA polymerases"/>
    <property type="match status" value="1"/>
</dbReference>
<dbReference type="InterPro" id="IPR043128">
    <property type="entry name" value="Rev_trsase/Diguanyl_cyclase"/>
</dbReference>
<evidence type="ECO:0000256" key="5">
    <source>
        <dbReference type="ARBA" id="ARBA00022723"/>
    </source>
</evidence>
<dbReference type="Gene3D" id="1.10.340.70">
    <property type="match status" value="1"/>
</dbReference>
<keyword evidence="5" id="KW-0479">Metal-binding</keyword>
<evidence type="ECO:0000313" key="17">
    <source>
        <dbReference type="Proteomes" id="UP000237271"/>
    </source>
</evidence>
<organism evidence="16 17">
    <name type="scientific">Phytophthora palmivora</name>
    <dbReference type="NCBI Taxonomy" id="4796"/>
    <lineage>
        <taxon>Eukaryota</taxon>
        <taxon>Sar</taxon>
        <taxon>Stramenopiles</taxon>
        <taxon>Oomycota</taxon>
        <taxon>Peronosporomycetes</taxon>
        <taxon>Peronosporales</taxon>
        <taxon>Peronosporaceae</taxon>
        <taxon>Phytophthora</taxon>
    </lineage>
</organism>
<comment type="caution">
    <text evidence="16">The sequence shown here is derived from an EMBL/GenBank/DDBJ whole genome shotgun (WGS) entry which is preliminary data.</text>
</comment>
<keyword evidence="10" id="KW-0229">DNA integration</keyword>
<keyword evidence="6" id="KW-0064">Aspartyl protease</keyword>
<dbReference type="GO" id="GO:0003887">
    <property type="term" value="F:DNA-directed DNA polymerase activity"/>
    <property type="evidence" value="ECO:0007669"/>
    <property type="project" value="UniProtKB-KW"/>
</dbReference>
<reference evidence="16 17" key="1">
    <citation type="journal article" date="2017" name="Genome Biol. Evol.">
        <title>Phytophthora megakarya and P. palmivora, closely related causal agents of cacao black pod rot, underwent increases in genome sizes and gene numbers by different mechanisms.</title>
        <authorList>
            <person name="Ali S.S."/>
            <person name="Shao J."/>
            <person name="Lary D.J."/>
            <person name="Kronmiller B."/>
            <person name="Shen D."/>
            <person name="Strem M.D."/>
            <person name="Amoako-Attah I."/>
            <person name="Akrofi A.Y."/>
            <person name="Begoude B.A."/>
            <person name="Ten Hoopen G.M."/>
            <person name="Coulibaly K."/>
            <person name="Kebe B.I."/>
            <person name="Melnick R.L."/>
            <person name="Guiltinan M.J."/>
            <person name="Tyler B.M."/>
            <person name="Meinhardt L.W."/>
            <person name="Bailey B.A."/>
        </authorList>
    </citation>
    <scope>NUCLEOTIDE SEQUENCE [LARGE SCALE GENOMIC DNA]</scope>
    <source>
        <strain evidence="17">sbr112.9</strain>
    </source>
</reference>
<evidence type="ECO:0000256" key="7">
    <source>
        <dbReference type="ARBA" id="ARBA00022759"/>
    </source>
</evidence>
<evidence type="ECO:0000256" key="6">
    <source>
        <dbReference type="ARBA" id="ARBA00022750"/>
    </source>
</evidence>
<name>A0A2P4WXL4_9STRA</name>
<evidence type="ECO:0000259" key="15">
    <source>
        <dbReference type="PROSITE" id="PS50994"/>
    </source>
</evidence>
<keyword evidence="17" id="KW-1185">Reference proteome</keyword>
<dbReference type="Gene3D" id="3.10.20.370">
    <property type="match status" value="1"/>
</dbReference>
<dbReference type="GO" id="GO:0046872">
    <property type="term" value="F:metal ion binding"/>
    <property type="evidence" value="ECO:0007669"/>
    <property type="project" value="UniProtKB-KW"/>
</dbReference>
<dbReference type="InterPro" id="IPR050951">
    <property type="entry name" value="Retrovirus_Pol_polyprotein"/>
</dbReference>
<dbReference type="FunFam" id="3.30.420.10:FF:000032">
    <property type="entry name" value="Retrovirus-related Pol polyprotein from transposon 297-like Protein"/>
    <property type="match status" value="1"/>
</dbReference>
<dbReference type="InterPro" id="IPR056924">
    <property type="entry name" value="SH3_Tf2-1"/>
</dbReference>
<dbReference type="PROSITE" id="PS50994">
    <property type="entry name" value="INTEGRASE"/>
    <property type="match status" value="1"/>
</dbReference>
<keyword evidence="1" id="KW-0645">Protease</keyword>
<dbReference type="PANTHER" id="PTHR37984">
    <property type="entry name" value="PROTEIN CBG26694"/>
    <property type="match status" value="1"/>
</dbReference>
<dbReference type="CDD" id="cd09274">
    <property type="entry name" value="RNase_HI_RT_Ty3"/>
    <property type="match status" value="1"/>
</dbReference>
<keyword evidence="2" id="KW-0808">Transferase</keyword>
<dbReference type="InterPro" id="IPR001584">
    <property type="entry name" value="Integrase_cat-core"/>
</dbReference>
<keyword evidence="14" id="KW-0233">DNA recombination</keyword>
<evidence type="ECO:0000256" key="13">
    <source>
        <dbReference type="ARBA" id="ARBA00023125"/>
    </source>
</evidence>
<keyword evidence="3" id="KW-0548">Nucleotidyltransferase</keyword>
<dbReference type="Pfam" id="PF17917">
    <property type="entry name" value="RT_RNaseH"/>
    <property type="match status" value="1"/>
</dbReference>
<evidence type="ECO:0000256" key="3">
    <source>
        <dbReference type="ARBA" id="ARBA00022695"/>
    </source>
</evidence>
<keyword evidence="4" id="KW-0540">Nuclease</keyword>
<dbReference type="GO" id="GO:0006310">
    <property type="term" value="P:DNA recombination"/>
    <property type="evidence" value="ECO:0007669"/>
    <property type="project" value="UniProtKB-KW"/>
</dbReference>
<dbReference type="OrthoDB" id="123497at2759"/>
<evidence type="ECO:0000256" key="14">
    <source>
        <dbReference type="ARBA" id="ARBA00023172"/>
    </source>
</evidence>
<evidence type="ECO:0000313" key="16">
    <source>
        <dbReference type="EMBL" id="POM58032.1"/>
    </source>
</evidence>
<dbReference type="GO" id="GO:0003964">
    <property type="term" value="F:RNA-directed DNA polymerase activity"/>
    <property type="evidence" value="ECO:0007669"/>
    <property type="project" value="UniProtKB-KW"/>
</dbReference>
<evidence type="ECO:0000256" key="2">
    <source>
        <dbReference type="ARBA" id="ARBA00022679"/>
    </source>
</evidence>
<dbReference type="EMBL" id="NCKW01020393">
    <property type="protein sequence ID" value="POM58032.1"/>
    <property type="molecule type" value="Genomic_DNA"/>
</dbReference>
<dbReference type="Pfam" id="PF17921">
    <property type="entry name" value="Integrase_H2C2"/>
    <property type="match status" value="1"/>
</dbReference>
<dbReference type="Gene3D" id="3.30.420.10">
    <property type="entry name" value="Ribonuclease H-like superfamily/Ribonuclease H"/>
    <property type="match status" value="1"/>
</dbReference>
<protein>
    <submittedName>
        <fullName evidence="16">Polyprotein</fullName>
    </submittedName>
</protein>